<evidence type="ECO:0000259" key="5">
    <source>
        <dbReference type="SMART" id="SM00864"/>
    </source>
</evidence>
<dbReference type="CDD" id="cd06059">
    <property type="entry name" value="Tubulin"/>
    <property type="match status" value="1"/>
</dbReference>
<evidence type="ECO:0000313" key="6">
    <source>
        <dbReference type="EMBL" id="CAD8182667.1"/>
    </source>
</evidence>
<dbReference type="FunFam" id="1.10.287.600:FF:000022">
    <property type="entry name" value="Alpha tubulin,putative"/>
    <property type="match status" value="1"/>
</dbReference>
<evidence type="ECO:0000313" key="7">
    <source>
        <dbReference type="Proteomes" id="UP000683925"/>
    </source>
</evidence>
<dbReference type="InterPro" id="IPR003008">
    <property type="entry name" value="Tubulin_FtsZ_GTPase"/>
</dbReference>
<dbReference type="GO" id="GO:0005525">
    <property type="term" value="F:GTP binding"/>
    <property type="evidence" value="ECO:0007669"/>
    <property type="project" value="UniProtKB-KW"/>
</dbReference>
<evidence type="ECO:0000256" key="2">
    <source>
        <dbReference type="ARBA" id="ARBA00022701"/>
    </source>
</evidence>
<dbReference type="PANTHER" id="PTHR11588">
    <property type="entry name" value="TUBULIN"/>
    <property type="match status" value="1"/>
</dbReference>
<keyword evidence="2" id="KW-0493">Microtubule</keyword>
<feature type="domain" description="Tubulin/FtsZ GTPase" evidence="5">
    <location>
        <begin position="32"/>
        <end position="222"/>
    </location>
</feature>
<dbReference type="EMBL" id="CAJJDP010000078">
    <property type="protein sequence ID" value="CAD8182667.1"/>
    <property type="molecule type" value="Genomic_DNA"/>
</dbReference>
<name>A0A8S1W1Y0_PAROT</name>
<accession>A0A8S1W1Y0</accession>
<dbReference type="Pfam" id="PF00091">
    <property type="entry name" value="Tubulin"/>
    <property type="match status" value="1"/>
</dbReference>
<keyword evidence="7" id="KW-1185">Reference proteome</keyword>
<evidence type="ECO:0000256" key="3">
    <source>
        <dbReference type="ARBA" id="ARBA00022741"/>
    </source>
</evidence>
<proteinExistence type="inferred from homology"/>
<evidence type="ECO:0000256" key="1">
    <source>
        <dbReference type="ARBA" id="ARBA00009636"/>
    </source>
</evidence>
<dbReference type="Proteomes" id="UP000683925">
    <property type="component" value="Unassembled WGS sequence"/>
</dbReference>
<dbReference type="SMART" id="SM00864">
    <property type="entry name" value="Tubulin"/>
    <property type="match status" value="1"/>
</dbReference>
<sequence>MNQLITIHIGGAGSNIGSKLWYNLSQHRQEDLSSIFQENSHQSYKPRSIFVNTIDDQVPKYHEPQFSSNQFFYTKEETGNIYTVGHYCVAKDLIPKIEDEIRRQVENCDRFSGFLFTHSISGGFGSGYTTLLSSLLKTQYQKSISFSFCLMPSPNYSNNVIESYNSIMSLNSMVEAFDGVILLQNEAIYQIIENQLDIEFPSYNEVNQVITHPIMSLLKFNQQQSLQMLKLNLWNNNKLNIWSCSFGPLINYDQKRISKKITLNSLKDIISQNSYICNKKKPNYKQAFLYAEQINQTVLSKTLSELVENKQYSIYQSGQEEGQIKQCKEQFQQINTQKENMVFINKSTGVAEQLNQLHKNAQILYQKRAFMHWYVGIGIEDQSIRWEFSSFEEMQNNYANDVSNNE</sequence>
<comment type="caution">
    <text evidence="6">The sequence shown here is derived from an EMBL/GenBank/DDBJ whole genome shotgun (WGS) entry which is preliminary data.</text>
</comment>
<dbReference type="OMA" id="RQVENCD"/>
<gene>
    <name evidence="6" type="ORF">POCTA_138.1.T0790157</name>
</gene>
<evidence type="ECO:0000256" key="4">
    <source>
        <dbReference type="ARBA" id="ARBA00023134"/>
    </source>
</evidence>
<dbReference type="FunFam" id="3.40.50.1440:FF:000044">
    <property type="entry name" value="Tubulin alpha chain"/>
    <property type="match status" value="1"/>
</dbReference>
<protein>
    <recommendedName>
        <fullName evidence="5">Tubulin/FtsZ GTPase domain-containing protein</fullName>
    </recommendedName>
</protein>
<comment type="similarity">
    <text evidence="1">Belongs to the tubulin family.</text>
</comment>
<dbReference type="GO" id="GO:0007017">
    <property type="term" value="P:microtubule-based process"/>
    <property type="evidence" value="ECO:0007669"/>
    <property type="project" value="InterPro"/>
</dbReference>
<dbReference type="GO" id="GO:0005874">
    <property type="term" value="C:microtubule"/>
    <property type="evidence" value="ECO:0007669"/>
    <property type="project" value="UniProtKB-KW"/>
</dbReference>
<keyword evidence="3" id="KW-0547">Nucleotide-binding</keyword>
<dbReference type="InterPro" id="IPR000217">
    <property type="entry name" value="Tubulin"/>
</dbReference>
<dbReference type="OrthoDB" id="296987at2759"/>
<organism evidence="6 7">
    <name type="scientific">Paramecium octaurelia</name>
    <dbReference type="NCBI Taxonomy" id="43137"/>
    <lineage>
        <taxon>Eukaryota</taxon>
        <taxon>Sar</taxon>
        <taxon>Alveolata</taxon>
        <taxon>Ciliophora</taxon>
        <taxon>Intramacronucleata</taxon>
        <taxon>Oligohymenophorea</taxon>
        <taxon>Peniculida</taxon>
        <taxon>Parameciidae</taxon>
        <taxon>Paramecium</taxon>
    </lineage>
</organism>
<reference evidence="6" key="1">
    <citation type="submission" date="2021-01" db="EMBL/GenBank/DDBJ databases">
        <authorList>
            <consortium name="Genoscope - CEA"/>
            <person name="William W."/>
        </authorList>
    </citation>
    <scope>NUCLEOTIDE SEQUENCE</scope>
</reference>
<dbReference type="AlphaFoldDB" id="A0A8S1W1Y0"/>
<keyword evidence="4" id="KW-0342">GTP-binding</keyword>